<proteinExistence type="predicted"/>
<evidence type="ECO:0000313" key="2">
    <source>
        <dbReference type="Proteomes" id="UP001359559"/>
    </source>
</evidence>
<accession>A0AAN9EZ48</accession>
<dbReference type="EMBL" id="JAYKXN010000008">
    <property type="protein sequence ID" value="KAK7265941.1"/>
    <property type="molecule type" value="Genomic_DNA"/>
</dbReference>
<keyword evidence="2" id="KW-1185">Reference proteome</keyword>
<organism evidence="1 2">
    <name type="scientific">Clitoria ternatea</name>
    <name type="common">Butterfly pea</name>
    <dbReference type="NCBI Taxonomy" id="43366"/>
    <lineage>
        <taxon>Eukaryota</taxon>
        <taxon>Viridiplantae</taxon>
        <taxon>Streptophyta</taxon>
        <taxon>Embryophyta</taxon>
        <taxon>Tracheophyta</taxon>
        <taxon>Spermatophyta</taxon>
        <taxon>Magnoliopsida</taxon>
        <taxon>eudicotyledons</taxon>
        <taxon>Gunneridae</taxon>
        <taxon>Pentapetalae</taxon>
        <taxon>rosids</taxon>
        <taxon>fabids</taxon>
        <taxon>Fabales</taxon>
        <taxon>Fabaceae</taxon>
        <taxon>Papilionoideae</taxon>
        <taxon>50 kb inversion clade</taxon>
        <taxon>NPAAA clade</taxon>
        <taxon>indigoferoid/millettioid clade</taxon>
        <taxon>Phaseoleae</taxon>
        <taxon>Clitoria</taxon>
    </lineage>
</organism>
<sequence>MVGLGVQAQTYECNSDTDCERQCDPRGCLQHCLELPSICFKGIRACPFGPWHSSTKTLPSSICTLDGDCSKQVAMQVSRMRRIPPLLLHHLSTLLSFFAKV</sequence>
<name>A0AAN9EZ48_CLITE</name>
<gene>
    <name evidence="1" type="ORF">RJT34_33567</name>
</gene>
<evidence type="ECO:0000313" key="1">
    <source>
        <dbReference type="EMBL" id="KAK7265941.1"/>
    </source>
</evidence>
<protein>
    <submittedName>
        <fullName evidence="1">Uncharacterized protein</fullName>
    </submittedName>
</protein>
<reference evidence="1 2" key="1">
    <citation type="submission" date="2024-01" db="EMBL/GenBank/DDBJ databases">
        <title>The genomes of 5 underutilized Papilionoideae crops provide insights into root nodulation and disease resistance.</title>
        <authorList>
            <person name="Yuan L."/>
        </authorList>
    </citation>
    <scope>NUCLEOTIDE SEQUENCE [LARGE SCALE GENOMIC DNA]</scope>
    <source>
        <strain evidence="1">LY-2023</strain>
        <tissue evidence="1">Leaf</tissue>
    </source>
</reference>
<dbReference type="AlphaFoldDB" id="A0AAN9EZ48"/>
<comment type="caution">
    <text evidence="1">The sequence shown here is derived from an EMBL/GenBank/DDBJ whole genome shotgun (WGS) entry which is preliminary data.</text>
</comment>
<dbReference type="Proteomes" id="UP001359559">
    <property type="component" value="Unassembled WGS sequence"/>
</dbReference>